<protein>
    <submittedName>
        <fullName evidence="2">Uncharacterized protein</fullName>
    </submittedName>
</protein>
<dbReference type="STRING" id="1913577.LPB144_04595"/>
<dbReference type="KEGG" id="grl:LPB144_04595"/>
<dbReference type="AlphaFoldDB" id="A0A1L3J3P1"/>
<dbReference type="Proteomes" id="UP000182510">
    <property type="component" value="Chromosome"/>
</dbReference>
<accession>A0A1L3J3P1</accession>
<feature type="transmembrane region" description="Helical" evidence="1">
    <location>
        <begin position="80"/>
        <end position="99"/>
    </location>
</feature>
<dbReference type="RefSeq" id="WP_072552388.1">
    <property type="nucleotide sequence ID" value="NZ_CP018153.1"/>
</dbReference>
<evidence type="ECO:0000313" key="2">
    <source>
        <dbReference type="EMBL" id="APG59736.1"/>
    </source>
</evidence>
<keyword evidence="1" id="KW-0472">Membrane</keyword>
<proteinExistence type="predicted"/>
<keyword evidence="1" id="KW-0812">Transmembrane</keyword>
<keyword evidence="3" id="KW-1185">Reference proteome</keyword>
<organism evidence="2 3">
    <name type="scientific">Christiangramia salexigens</name>
    <dbReference type="NCBI Taxonomy" id="1913577"/>
    <lineage>
        <taxon>Bacteria</taxon>
        <taxon>Pseudomonadati</taxon>
        <taxon>Bacteroidota</taxon>
        <taxon>Flavobacteriia</taxon>
        <taxon>Flavobacteriales</taxon>
        <taxon>Flavobacteriaceae</taxon>
        <taxon>Christiangramia</taxon>
    </lineage>
</organism>
<evidence type="ECO:0000313" key="3">
    <source>
        <dbReference type="Proteomes" id="UP000182510"/>
    </source>
</evidence>
<name>A0A1L3J3P1_9FLAO</name>
<dbReference type="OrthoDB" id="981524at2"/>
<evidence type="ECO:0000256" key="1">
    <source>
        <dbReference type="SAM" id="Phobius"/>
    </source>
</evidence>
<sequence>MKPKKSTYSDSSGFKVPQNYFENLENQLMHRINTEEKAELTSRNSGFNIPEGYFDSLEDRIMSEAGRDKSRVISLFRREYFYYAAAVAAVLIIMTGNFFQVDGSSNPLNWESVEISAIENYIDEGYEMGYIDLNANDYSQYIFEDGKLVDDADFNSIDSEAALEYMNENIEDPALILE</sequence>
<gene>
    <name evidence="2" type="ORF">LPB144_04595</name>
</gene>
<keyword evidence="1" id="KW-1133">Transmembrane helix</keyword>
<dbReference type="EMBL" id="CP018153">
    <property type="protein sequence ID" value="APG59736.1"/>
    <property type="molecule type" value="Genomic_DNA"/>
</dbReference>
<reference evidence="2 3" key="1">
    <citation type="submission" date="2016-11" db="EMBL/GenBank/DDBJ databases">
        <title>Gramella sp. LPB0144 isolated from marine environment.</title>
        <authorList>
            <person name="Kim E."/>
            <person name="Yi H."/>
        </authorList>
    </citation>
    <scope>NUCLEOTIDE SEQUENCE [LARGE SCALE GENOMIC DNA]</scope>
    <source>
        <strain evidence="2 3">LPB0144</strain>
    </source>
</reference>